<sequence length="443" mass="51954">MNRTYLQRYLKTNSSIQWLYMKYMQYYAKKFLNHPETWKQWQLAKLTTMLSYAQRHCAYYKKHIIGEVRIDNSMEIIKSLPLLDKNIVRQQEKYIYSDEITDNWNIWLNTGGSTGEPLHFPALYRGLHVEGVCQMMLYMKMGYQWKDVIVSFNGCRINEEDRIKNIYWQIGVSNFPYGKKNFSTLYLDNQNAKYYWEELRKTDPAFIRGYASGIMEMCKLAKKNDFIMDLNLKGIYLTSENFTQEEKNFISSYFKCPVYGQYGHTESSVFATQNPDNECYYCSPIYGYTEVVDSKGNQVNVGELGEIVVTGFTEYGLPFIRYKTGDLAIYGGETDFGETILTQLLGREVDCIYNKEGKRIFLVGFIFGGHIRAFNHIQTWQLHQSEIGKVAIYIVKSIGYDEQIEKEVKALFTTHGFDLVIHYVDTIEKTKRGKQKFLIQDLK</sequence>
<comment type="caution">
    <text evidence="1">The sequence shown here is derived from an EMBL/GenBank/DDBJ whole genome shotgun (WGS) entry which is preliminary data.</text>
</comment>
<dbReference type="Proteomes" id="UP000469427">
    <property type="component" value="Unassembled WGS sequence"/>
</dbReference>
<evidence type="ECO:0000313" key="1">
    <source>
        <dbReference type="EMBL" id="KAB6525794.1"/>
    </source>
</evidence>
<gene>
    <name evidence="1" type="ORF">GAY98_12400</name>
</gene>
<organism evidence="1 2">
    <name type="scientific">Phocaeicola vulgatus</name>
    <name type="common">Bacteroides vulgatus</name>
    <dbReference type="NCBI Taxonomy" id="821"/>
    <lineage>
        <taxon>Bacteria</taxon>
        <taxon>Pseudomonadati</taxon>
        <taxon>Bacteroidota</taxon>
        <taxon>Bacteroidia</taxon>
        <taxon>Bacteroidales</taxon>
        <taxon>Bacteroidaceae</taxon>
        <taxon>Phocaeicola</taxon>
    </lineage>
</organism>
<accession>A0A6I0ZSK2</accession>
<evidence type="ECO:0000313" key="2">
    <source>
        <dbReference type="Proteomes" id="UP000469427"/>
    </source>
</evidence>
<dbReference type="PANTHER" id="PTHR36932:SF1">
    <property type="entry name" value="CAPSULAR POLYSACCHARIDE BIOSYNTHESIS PROTEIN"/>
    <property type="match status" value="1"/>
</dbReference>
<dbReference type="EMBL" id="WDBI01000019">
    <property type="protein sequence ID" value="KAB6525794.1"/>
    <property type="molecule type" value="Genomic_DNA"/>
</dbReference>
<dbReference type="InterPro" id="IPR053158">
    <property type="entry name" value="CapK_Type1_Caps_Biosynth"/>
</dbReference>
<dbReference type="AlphaFoldDB" id="A0A6I0ZSK2"/>
<proteinExistence type="predicted"/>
<name>A0A6I0ZSK2_PHOVU</name>
<reference evidence="1 2" key="1">
    <citation type="journal article" date="2019" name="Nat. Med.">
        <title>A library of human gut bacterial isolates paired with longitudinal multiomics data enables mechanistic microbiome research.</title>
        <authorList>
            <person name="Poyet M."/>
            <person name="Groussin M."/>
            <person name="Gibbons S.M."/>
            <person name="Avila-Pacheco J."/>
            <person name="Jiang X."/>
            <person name="Kearney S.M."/>
            <person name="Perrotta A.R."/>
            <person name="Berdy B."/>
            <person name="Zhao S."/>
            <person name="Lieberman T.D."/>
            <person name="Swanson P.K."/>
            <person name="Smith M."/>
            <person name="Roesemann S."/>
            <person name="Alexander J.E."/>
            <person name="Rich S.A."/>
            <person name="Livny J."/>
            <person name="Vlamakis H."/>
            <person name="Clish C."/>
            <person name="Bullock K."/>
            <person name="Deik A."/>
            <person name="Scott J."/>
            <person name="Pierce K.A."/>
            <person name="Xavier R.J."/>
            <person name="Alm E.J."/>
        </authorList>
    </citation>
    <scope>NUCLEOTIDE SEQUENCE [LARGE SCALE GENOMIC DNA]</scope>
    <source>
        <strain evidence="1 2">BIOML-A122</strain>
    </source>
</reference>
<dbReference type="InterPro" id="IPR042099">
    <property type="entry name" value="ANL_N_sf"/>
</dbReference>
<dbReference type="SUPFAM" id="SSF56801">
    <property type="entry name" value="Acetyl-CoA synthetase-like"/>
    <property type="match status" value="1"/>
</dbReference>
<protein>
    <submittedName>
        <fullName evidence="1">AMP-binding protein</fullName>
    </submittedName>
</protein>
<dbReference type="Gene3D" id="3.40.50.12780">
    <property type="entry name" value="N-terminal domain of ligase-like"/>
    <property type="match status" value="1"/>
</dbReference>
<dbReference type="PANTHER" id="PTHR36932">
    <property type="entry name" value="CAPSULAR POLYSACCHARIDE BIOSYNTHESIS PROTEIN"/>
    <property type="match status" value="1"/>
</dbReference>